<feature type="signal peptide" evidence="3">
    <location>
        <begin position="1"/>
        <end position="18"/>
    </location>
</feature>
<dbReference type="PANTHER" id="PTHR12236:SF80">
    <property type="entry name" value="CUTICULAR PROTEIN 62BC, ISOFORM A"/>
    <property type="match status" value="1"/>
</dbReference>
<dbReference type="Proteomes" id="UP000094527">
    <property type="component" value="Unassembled WGS sequence"/>
</dbReference>
<dbReference type="STRING" id="48709.A0A1D2MND8"/>
<evidence type="ECO:0000256" key="1">
    <source>
        <dbReference type="ARBA" id="ARBA00022460"/>
    </source>
</evidence>
<dbReference type="GO" id="GO:0042302">
    <property type="term" value="F:structural constituent of cuticle"/>
    <property type="evidence" value="ECO:0007669"/>
    <property type="project" value="UniProtKB-UniRule"/>
</dbReference>
<feature type="chain" id="PRO_5008904299" evidence="3">
    <location>
        <begin position="19"/>
        <end position="260"/>
    </location>
</feature>
<dbReference type="PANTHER" id="PTHR12236">
    <property type="entry name" value="STRUCTURAL CONTITUENT OF CUTICLE"/>
    <property type="match status" value="1"/>
</dbReference>
<reference evidence="4 5" key="1">
    <citation type="journal article" date="2016" name="Genome Biol. Evol.">
        <title>Gene Family Evolution Reflects Adaptation to Soil Environmental Stressors in the Genome of the Collembolan Orchesella cincta.</title>
        <authorList>
            <person name="Faddeeva-Vakhrusheva A."/>
            <person name="Derks M.F."/>
            <person name="Anvar S.Y."/>
            <person name="Agamennone V."/>
            <person name="Suring W."/>
            <person name="Smit S."/>
            <person name="van Straalen N.M."/>
            <person name="Roelofs D."/>
        </authorList>
    </citation>
    <scope>NUCLEOTIDE SEQUENCE [LARGE SCALE GENOMIC DNA]</scope>
    <source>
        <tissue evidence="4">Mixed pool</tissue>
    </source>
</reference>
<comment type="caution">
    <text evidence="4">The sequence shown here is derived from an EMBL/GenBank/DDBJ whole genome shotgun (WGS) entry which is preliminary data.</text>
</comment>
<dbReference type="Pfam" id="PF00379">
    <property type="entry name" value="Chitin_bind_4"/>
    <property type="match status" value="1"/>
</dbReference>
<dbReference type="AlphaFoldDB" id="A0A1D2MND8"/>
<proteinExistence type="predicted"/>
<gene>
    <name evidence="4" type="ORF">Ocin01_12327</name>
</gene>
<evidence type="ECO:0000313" key="4">
    <source>
        <dbReference type="EMBL" id="ODM94355.1"/>
    </source>
</evidence>
<keyword evidence="3" id="KW-0732">Signal</keyword>
<dbReference type="OMA" id="WISIAFT"/>
<keyword evidence="1 2" id="KW-0193">Cuticle</keyword>
<dbReference type="GO" id="GO:0005615">
    <property type="term" value="C:extracellular space"/>
    <property type="evidence" value="ECO:0007669"/>
    <property type="project" value="TreeGrafter"/>
</dbReference>
<dbReference type="GO" id="GO:0031012">
    <property type="term" value="C:extracellular matrix"/>
    <property type="evidence" value="ECO:0007669"/>
    <property type="project" value="TreeGrafter"/>
</dbReference>
<protein>
    <submittedName>
        <fullName evidence="4">Cuticle protein 19.8</fullName>
    </submittedName>
</protein>
<dbReference type="InterPro" id="IPR000618">
    <property type="entry name" value="Insect_cuticle"/>
</dbReference>
<evidence type="ECO:0000313" key="5">
    <source>
        <dbReference type="Proteomes" id="UP000094527"/>
    </source>
</evidence>
<dbReference type="PROSITE" id="PS51155">
    <property type="entry name" value="CHIT_BIND_RR_2"/>
    <property type="match status" value="1"/>
</dbReference>
<evidence type="ECO:0000256" key="3">
    <source>
        <dbReference type="SAM" id="SignalP"/>
    </source>
</evidence>
<organism evidence="4 5">
    <name type="scientific">Orchesella cincta</name>
    <name type="common">Springtail</name>
    <name type="synonym">Podura cincta</name>
    <dbReference type="NCBI Taxonomy" id="48709"/>
    <lineage>
        <taxon>Eukaryota</taxon>
        <taxon>Metazoa</taxon>
        <taxon>Ecdysozoa</taxon>
        <taxon>Arthropoda</taxon>
        <taxon>Hexapoda</taxon>
        <taxon>Collembola</taxon>
        <taxon>Entomobryomorpha</taxon>
        <taxon>Entomobryoidea</taxon>
        <taxon>Orchesellidae</taxon>
        <taxon>Orchesellinae</taxon>
        <taxon>Orchesella</taxon>
    </lineage>
</organism>
<sequence>MWFQLTTILVISTGLAQAKYGHGYGHDAGYAHGGHGGHHAHGYGHDPGYGSHVGYHPAPVAIAKVPAVAKAVVDYHAYPRYQYSYGVNDKYTGDQKTHTEARDGDVVKGQYSLVEADGSIRTVTYTADKYNGFNAVVEKSPGIHKVAAIPAVAKAVVPVHHHGHHGGHHGYGHHGPAYAPAPIVKAIPAYGHAHYGGHHAGHHAGYGGHYGHVASGHTAYGNAVTHYAPKVSYQPAVAKVPVHVHHGHHHGHQGHGYGHY</sequence>
<evidence type="ECO:0000256" key="2">
    <source>
        <dbReference type="PROSITE-ProRule" id="PRU00497"/>
    </source>
</evidence>
<dbReference type="PRINTS" id="PR00947">
    <property type="entry name" value="CUTICLE"/>
</dbReference>
<accession>A0A1D2MND8</accession>
<dbReference type="OrthoDB" id="6427684at2759"/>
<dbReference type="InterPro" id="IPR031311">
    <property type="entry name" value="CHIT_BIND_RR_consensus"/>
</dbReference>
<dbReference type="InterPro" id="IPR051217">
    <property type="entry name" value="Insect_Cuticle_Struc_Prot"/>
</dbReference>
<dbReference type="PROSITE" id="PS00233">
    <property type="entry name" value="CHIT_BIND_RR_1"/>
    <property type="match status" value="1"/>
</dbReference>
<name>A0A1D2MND8_ORCCI</name>
<dbReference type="EMBL" id="LJIJ01000819">
    <property type="protein sequence ID" value="ODM94355.1"/>
    <property type="molecule type" value="Genomic_DNA"/>
</dbReference>
<keyword evidence="5" id="KW-1185">Reference proteome</keyword>